<proteinExistence type="predicted"/>
<reference evidence="4" key="1">
    <citation type="journal article" date="2015" name="Proc. Natl. Acad. Sci. U.S.A.">
        <title>Genome sequencing of adzuki bean (Vigna angularis) provides insight into high starch and low fat accumulation and domestication.</title>
        <authorList>
            <person name="Yang K."/>
            <person name="Tian Z."/>
            <person name="Chen C."/>
            <person name="Luo L."/>
            <person name="Zhao B."/>
            <person name="Wang Z."/>
            <person name="Yu L."/>
            <person name="Li Y."/>
            <person name="Sun Y."/>
            <person name="Li W."/>
            <person name="Chen Y."/>
            <person name="Li Y."/>
            <person name="Zhang Y."/>
            <person name="Ai D."/>
            <person name="Zhao J."/>
            <person name="Shang C."/>
            <person name="Ma Y."/>
            <person name="Wu B."/>
            <person name="Wang M."/>
            <person name="Gao L."/>
            <person name="Sun D."/>
            <person name="Zhang P."/>
            <person name="Guo F."/>
            <person name="Wang W."/>
            <person name="Li Y."/>
            <person name="Wang J."/>
            <person name="Varshney R.K."/>
            <person name="Wang J."/>
            <person name="Ling H.Q."/>
            <person name="Wan P."/>
        </authorList>
    </citation>
    <scope>NUCLEOTIDE SEQUENCE</scope>
    <source>
        <strain evidence="4">cv. Jingnong 6</strain>
    </source>
</reference>
<evidence type="ECO:0000256" key="2">
    <source>
        <dbReference type="SAM" id="MobiDB-lite"/>
    </source>
</evidence>
<dbReference type="GO" id="GO:0010073">
    <property type="term" value="P:meristem maintenance"/>
    <property type="evidence" value="ECO:0007669"/>
    <property type="project" value="InterPro"/>
</dbReference>
<keyword evidence="1" id="KW-0175">Coiled coil</keyword>
<accession>A0A0L9UVX6</accession>
<name>A0A0L9UVX6_PHAAN</name>
<dbReference type="Proteomes" id="UP000053144">
    <property type="component" value="Chromosome 7"/>
</dbReference>
<dbReference type="OMA" id="WARIVYH"/>
<dbReference type="PANTHER" id="PTHR46033">
    <property type="entry name" value="PROTEIN MAIN-LIKE 2"/>
    <property type="match status" value="1"/>
</dbReference>
<dbReference type="STRING" id="3914.A0A0L9UVX6"/>
<dbReference type="InterPro" id="IPR044824">
    <property type="entry name" value="MAIN-like"/>
</dbReference>
<feature type="coiled-coil region" evidence="1">
    <location>
        <begin position="304"/>
        <end position="338"/>
    </location>
</feature>
<dbReference type="AlphaFoldDB" id="A0A0L9UVX6"/>
<evidence type="ECO:0008006" key="5">
    <source>
        <dbReference type="Google" id="ProtNLM"/>
    </source>
</evidence>
<evidence type="ECO:0000256" key="1">
    <source>
        <dbReference type="SAM" id="Coils"/>
    </source>
</evidence>
<protein>
    <recommendedName>
        <fullName evidence="5">Aminotransferase-like plant mobile domain-containing protein</fullName>
    </recommendedName>
</protein>
<dbReference type="Gramene" id="KOM46886">
    <property type="protein sequence ID" value="KOM46886"/>
    <property type="gene ID" value="LR48_Vigan07g059000"/>
</dbReference>
<dbReference type="EMBL" id="CM003377">
    <property type="protein sequence ID" value="KOM46886.1"/>
    <property type="molecule type" value="Genomic_DNA"/>
</dbReference>
<sequence>MGLSGDNGCSNKLFVRHSLKTKRIGSLNDILTEEQKSIISKTHFRWFLELHGNIKIGRNILSDLLIRWDDDRGGFSFRDKFVEFKEIDVSLSLGLGLVGEQIKLNENKLSESHCRKYFGDGKYELDLVYEFILKQHKNLPSIDVCRLYILVAISEVLFPNRSRTIFPILFEIVDRISDLGTFCWARIVYHYLLSSLCKACTAWNRGKGATTVYVDGCVYVFQVWFCDRFIPSNVCVHKYPRFLHWMNINVGDKFIKRAMETGVMLDDYGASRTENIETCVKASVNSNGEELNKEDKSTINMKLIKGINDALEEQDGVIEELEEELSRLQAELVEGNNKDEGGYSTPCNQHDFDINFDLGSSNCGSYMKCPGLRKLVLKRFCARSSSWANRTRTDVPSEEKGRASWMSKACANVLGRGSQQGARTNALSEDERPKAGRASEVRTSVLNHGNSGGTLSIVFQQ</sequence>
<evidence type="ECO:0000313" key="4">
    <source>
        <dbReference type="Proteomes" id="UP000053144"/>
    </source>
</evidence>
<dbReference type="PANTHER" id="PTHR46033:SF8">
    <property type="entry name" value="PROTEIN MAINTENANCE OF MERISTEMS-LIKE"/>
    <property type="match status" value="1"/>
</dbReference>
<gene>
    <name evidence="3" type="ORF">LR48_Vigan07g059000</name>
</gene>
<feature type="compositionally biased region" description="Polar residues" evidence="2">
    <location>
        <begin position="417"/>
        <end position="427"/>
    </location>
</feature>
<evidence type="ECO:0000313" key="3">
    <source>
        <dbReference type="EMBL" id="KOM46886.1"/>
    </source>
</evidence>
<feature type="region of interest" description="Disordered" evidence="2">
    <location>
        <begin position="417"/>
        <end position="440"/>
    </location>
</feature>
<feature type="compositionally biased region" description="Basic and acidic residues" evidence="2">
    <location>
        <begin position="429"/>
        <end position="440"/>
    </location>
</feature>
<organism evidence="3 4">
    <name type="scientific">Phaseolus angularis</name>
    <name type="common">Azuki bean</name>
    <name type="synonym">Vigna angularis</name>
    <dbReference type="NCBI Taxonomy" id="3914"/>
    <lineage>
        <taxon>Eukaryota</taxon>
        <taxon>Viridiplantae</taxon>
        <taxon>Streptophyta</taxon>
        <taxon>Embryophyta</taxon>
        <taxon>Tracheophyta</taxon>
        <taxon>Spermatophyta</taxon>
        <taxon>Magnoliopsida</taxon>
        <taxon>eudicotyledons</taxon>
        <taxon>Gunneridae</taxon>
        <taxon>Pentapetalae</taxon>
        <taxon>rosids</taxon>
        <taxon>fabids</taxon>
        <taxon>Fabales</taxon>
        <taxon>Fabaceae</taxon>
        <taxon>Papilionoideae</taxon>
        <taxon>50 kb inversion clade</taxon>
        <taxon>NPAAA clade</taxon>
        <taxon>indigoferoid/millettioid clade</taxon>
        <taxon>Phaseoleae</taxon>
        <taxon>Vigna</taxon>
    </lineage>
</organism>